<dbReference type="InterPro" id="IPR036627">
    <property type="entry name" value="CobW-likC_sf"/>
</dbReference>
<evidence type="ECO:0000256" key="3">
    <source>
        <dbReference type="ARBA" id="ARBA00023186"/>
    </source>
</evidence>
<evidence type="ECO:0000313" key="9">
    <source>
        <dbReference type="Proteomes" id="UP000466024"/>
    </source>
</evidence>
<dbReference type="InterPro" id="IPR003495">
    <property type="entry name" value="CobW/HypB/UreG_nucleotide-bd"/>
</dbReference>
<evidence type="ECO:0000256" key="2">
    <source>
        <dbReference type="ARBA" id="ARBA00022801"/>
    </source>
</evidence>
<keyword evidence="3" id="KW-0143">Chaperone</keyword>
<keyword evidence="9" id="KW-1185">Reference proteome</keyword>
<dbReference type="EMBL" id="VTPX01000024">
    <property type="protein sequence ID" value="KAA0015286.1"/>
    <property type="molecule type" value="Genomic_DNA"/>
</dbReference>
<dbReference type="Proteomes" id="UP000466024">
    <property type="component" value="Unassembled WGS sequence"/>
</dbReference>
<dbReference type="GO" id="GO:0016787">
    <property type="term" value="F:hydrolase activity"/>
    <property type="evidence" value="ECO:0007669"/>
    <property type="project" value="UniProtKB-KW"/>
</dbReference>
<comment type="catalytic activity">
    <reaction evidence="6">
        <text>GTP + H2O = GDP + phosphate + H(+)</text>
        <dbReference type="Rhea" id="RHEA:19669"/>
        <dbReference type="ChEBI" id="CHEBI:15377"/>
        <dbReference type="ChEBI" id="CHEBI:15378"/>
        <dbReference type="ChEBI" id="CHEBI:37565"/>
        <dbReference type="ChEBI" id="CHEBI:43474"/>
        <dbReference type="ChEBI" id="CHEBI:58189"/>
    </reaction>
    <physiologicalReaction direction="left-to-right" evidence="6">
        <dbReference type="Rhea" id="RHEA:19670"/>
    </physiologicalReaction>
</comment>
<sequence length="365" mass="39870">MSSTSRNPIPVTLLTGFLGSGKTTLLNRLVRQPGMNRILVVINEFGEIGLDHQLFSATDETEVVALDSGCLCCTVRGDLARTLRDAPWRFSRGGQRQFERVVIETTGLADPAPILHTLMTDPKLVPQYRLDGIVTTVDAAHGLGTLDRHPEAMKQTAIADLLLLTKSDLAEEASLADLRQRLAAINPGAAQRVIKAGEIDAEALIGLRLMDADGTRPDLARWLDGYLDPKPPAMGKLSFSVGATAGLSPMAIGGREGDGLQNDPNRHDDHILAHSFTLDTPIDLARFESWLDLMLALMGENMLRIKGILNIAGRDRPTVIHGVQHIFHPSVELDAWPNEDHRSRLVFITRDIPRESLESVMVAVS</sequence>
<dbReference type="AlphaFoldDB" id="A0A640WBZ3"/>
<comment type="similarity">
    <text evidence="4">Belongs to the SIMIBI class G3E GTPase family. ZNG1 subfamily.</text>
</comment>
<evidence type="ECO:0000256" key="1">
    <source>
        <dbReference type="ARBA" id="ARBA00022741"/>
    </source>
</evidence>
<evidence type="ECO:0000256" key="4">
    <source>
        <dbReference type="ARBA" id="ARBA00034320"/>
    </source>
</evidence>
<evidence type="ECO:0000256" key="5">
    <source>
        <dbReference type="ARBA" id="ARBA00045658"/>
    </source>
</evidence>
<gene>
    <name evidence="8" type="ORF">F0A16_21055</name>
</gene>
<evidence type="ECO:0000313" key="8">
    <source>
        <dbReference type="EMBL" id="KAA0015286.1"/>
    </source>
</evidence>
<dbReference type="InterPro" id="IPR051316">
    <property type="entry name" value="Zinc-reg_GTPase_activator"/>
</dbReference>
<dbReference type="RefSeq" id="WP_149437964.1">
    <property type="nucleotide sequence ID" value="NZ_VTPX01000024.1"/>
</dbReference>
<organism evidence="8 9">
    <name type="scientific">Salinicola corii</name>
    <dbReference type="NCBI Taxonomy" id="2606937"/>
    <lineage>
        <taxon>Bacteria</taxon>
        <taxon>Pseudomonadati</taxon>
        <taxon>Pseudomonadota</taxon>
        <taxon>Gammaproteobacteria</taxon>
        <taxon>Oceanospirillales</taxon>
        <taxon>Halomonadaceae</taxon>
        <taxon>Salinicola</taxon>
    </lineage>
</organism>
<dbReference type="SMART" id="SM00833">
    <property type="entry name" value="CobW_C"/>
    <property type="match status" value="1"/>
</dbReference>
<dbReference type="PANTHER" id="PTHR13748:SF62">
    <property type="entry name" value="COBW DOMAIN-CONTAINING PROTEIN"/>
    <property type="match status" value="1"/>
</dbReference>
<dbReference type="CDD" id="cd03112">
    <property type="entry name" value="CobW-like"/>
    <property type="match status" value="1"/>
</dbReference>
<proteinExistence type="inferred from homology"/>
<comment type="function">
    <text evidence="5">Zinc chaperone that directly transfers zinc cofactor to target proteins, thereby activating them. Zinc is transferred from the CXCC motif in the GTPase domain to the zinc binding site in target proteins in a process requiring GTP hydrolysis.</text>
</comment>
<evidence type="ECO:0000256" key="6">
    <source>
        <dbReference type="ARBA" id="ARBA00049117"/>
    </source>
</evidence>
<dbReference type="Gene3D" id="3.30.1220.10">
    <property type="entry name" value="CobW-like, C-terminal domain"/>
    <property type="match status" value="1"/>
</dbReference>
<keyword evidence="2" id="KW-0378">Hydrolase</keyword>
<dbReference type="Pfam" id="PF07683">
    <property type="entry name" value="CobW_C"/>
    <property type="match status" value="1"/>
</dbReference>
<comment type="caution">
    <text evidence="8">The sequence shown here is derived from an EMBL/GenBank/DDBJ whole genome shotgun (WGS) entry which is preliminary data.</text>
</comment>
<keyword evidence="1" id="KW-0547">Nucleotide-binding</keyword>
<protein>
    <submittedName>
        <fullName evidence="8">GTP-binding protein</fullName>
    </submittedName>
</protein>
<evidence type="ECO:0000259" key="7">
    <source>
        <dbReference type="SMART" id="SM00833"/>
    </source>
</evidence>
<dbReference type="Pfam" id="PF02492">
    <property type="entry name" value="cobW"/>
    <property type="match status" value="1"/>
</dbReference>
<dbReference type="SUPFAM" id="SSF52540">
    <property type="entry name" value="P-loop containing nucleoside triphosphate hydrolases"/>
    <property type="match status" value="1"/>
</dbReference>
<dbReference type="GO" id="GO:0000166">
    <property type="term" value="F:nucleotide binding"/>
    <property type="evidence" value="ECO:0007669"/>
    <property type="project" value="UniProtKB-KW"/>
</dbReference>
<feature type="domain" description="CobW C-terminal" evidence="7">
    <location>
        <begin position="271"/>
        <end position="365"/>
    </location>
</feature>
<dbReference type="InterPro" id="IPR011629">
    <property type="entry name" value="CobW-like_C"/>
</dbReference>
<dbReference type="GO" id="GO:0005737">
    <property type="term" value="C:cytoplasm"/>
    <property type="evidence" value="ECO:0007669"/>
    <property type="project" value="TreeGrafter"/>
</dbReference>
<dbReference type="Gene3D" id="3.40.50.300">
    <property type="entry name" value="P-loop containing nucleotide triphosphate hydrolases"/>
    <property type="match status" value="1"/>
</dbReference>
<accession>A0A640WBZ3</accession>
<dbReference type="PANTHER" id="PTHR13748">
    <property type="entry name" value="COBW-RELATED"/>
    <property type="match status" value="1"/>
</dbReference>
<reference evidence="8 9" key="1">
    <citation type="submission" date="2019-08" db="EMBL/GenBank/DDBJ databases">
        <title>Bioinformatics analysis of the strain L3 and L5.</title>
        <authorList>
            <person name="Li X."/>
        </authorList>
    </citation>
    <scope>NUCLEOTIDE SEQUENCE [LARGE SCALE GENOMIC DNA]</scope>
    <source>
        <strain evidence="8 9">L3</strain>
    </source>
</reference>
<dbReference type="InterPro" id="IPR027417">
    <property type="entry name" value="P-loop_NTPase"/>
</dbReference>
<name>A0A640WBZ3_9GAMM</name>
<dbReference type="SUPFAM" id="SSF90002">
    <property type="entry name" value="Hypothetical protein YjiA, C-terminal domain"/>
    <property type="match status" value="1"/>
</dbReference>